<protein>
    <submittedName>
        <fullName evidence="1">Uncharacterized protein</fullName>
    </submittedName>
</protein>
<proteinExistence type="predicted"/>
<accession>A0ABU5JPV5</accession>
<dbReference type="EMBL" id="JAXOTQ010000093">
    <property type="protein sequence ID" value="MDZ5494631.1"/>
    <property type="molecule type" value="Genomic_DNA"/>
</dbReference>
<dbReference type="RefSeq" id="WP_322444083.1">
    <property type="nucleotide sequence ID" value="NZ_JAXOTQ010000093.1"/>
</dbReference>
<sequence length="182" mass="20683">MSHQDVAGDMDAWSSARVRQWMSTLSEDDAPRSVNWWLKTRWIAQLHVYDRALTAEARREWAEVALSLTDRAERFAGYDRWSAAADSFNLRSRLIQELGSVPGDENWDQAALVRSVLGAVTLMPAQANELAESWQTLPIEHILLLRRHKNLVAPLAPLVDQLPARPDAERVRTWLAILPNLP</sequence>
<keyword evidence="2" id="KW-1185">Reference proteome</keyword>
<name>A0ABU5JPV5_9ACTN</name>
<gene>
    <name evidence="1" type="ORF">U2F25_35245</name>
</gene>
<comment type="caution">
    <text evidence="1">The sequence shown here is derived from an EMBL/GenBank/DDBJ whole genome shotgun (WGS) entry which is preliminary data.</text>
</comment>
<evidence type="ECO:0000313" key="1">
    <source>
        <dbReference type="EMBL" id="MDZ5494631.1"/>
    </source>
</evidence>
<reference evidence="1 2" key="1">
    <citation type="submission" date="2023-12" db="EMBL/GenBank/DDBJ databases">
        <title>Micromonospora sp. nov., isolated from Atacama Desert.</title>
        <authorList>
            <person name="Carro L."/>
            <person name="Golinska P."/>
            <person name="Klenk H.-P."/>
            <person name="Goodfellow M."/>
        </authorList>
    </citation>
    <scope>NUCLEOTIDE SEQUENCE [LARGE SCALE GENOMIC DNA]</scope>
    <source>
        <strain evidence="1 2">4G53</strain>
    </source>
</reference>
<organism evidence="1 2">
    <name type="scientific">Micromonospora sicca</name>
    <dbReference type="NCBI Taxonomy" id="2202420"/>
    <lineage>
        <taxon>Bacteria</taxon>
        <taxon>Bacillati</taxon>
        <taxon>Actinomycetota</taxon>
        <taxon>Actinomycetes</taxon>
        <taxon>Micromonosporales</taxon>
        <taxon>Micromonosporaceae</taxon>
        <taxon>Micromonospora</taxon>
    </lineage>
</organism>
<dbReference type="Proteomes" id="UP001290101">
    <property type="component" value="Unassembled WGS sequence"/>
</dbReference>
<evidence type="ECO:0000313" key="2">
    <source>
        <dbReference type="Proteomes" id="UP001290101"/>
    </source>
</evidence>